<keyword evidence="2" id="KW-0732">Signal</keyword>
<evidence type="ECO:0000313" key="4">
    <source>
        <dbReference type="Proteomes" id="UP001303760"/>
    </source>
</evidence>
<feature type="compositionally biased region" description="Basic and acidic residues" evidence="1">
    <location>
        <begin position="79"/>
        <end position="94"/>
    </location>
</feature>
<comment type="caution">
    <text evidence="3">The sequence shown here is derived from an EMBL/GenBank/DDBJ whole genome shotgun (WGS) entry which is preliminary data.</text>
</comment>
<keyword evidence="4" id="KW-1185">Reference proteome</keyword>
<dbReference type="AlphaFoldDB" id="A0AAN7C1M1"/>
<feature type="compositionally biased region" description="Low complexity" evidence="1">
    <location>
        <begin position="62"/>
        <end position="78"/>
    </location>
</feature>
<organism evidence="3 4">
    <name type="scientific">Achaetomium macrosporum</name>
    <dbReference type="NCBI Taxonomy" id="79813"/>
    <lineage>
        <taxon>Eukaryota</taxon>
        <taxon>Fungi</taxon>
        <taxon>Dikarya</taxon>
        <taxon>Ascomycota</taxon>
        <taxon>Pezizomycotina</taxon>
        <taxon>Sordariomycetes</taxon>
        <taxon>Sordariomycetidae</taxon>
        <taxon>Sordariales</taxon>
        <taxon>Chaetomiaceae</taxon>
        <taxon>Achaetomium</taxon>
    </lineage>
</organism>
<accession>A0AAN7C1M1</accession>
<reference evidence="3" key="1">
    <citation type="journal article" date="2023" name="Mol. Phylogenet. Evol.">
        <title>Genome-scale phylogeny and comparative genomics of the fungal order Sordariales.</title>
        <authorList>
            <person name="Hensen N."/>
            <person name="Bonometti L."/>
            <person name="Westerberg I."/>
            <person name="Brannstrom I.O."/>
            <person name="Guillou S."/>
            <person name="Cros-Aarteil S."/>
            <person name="Calhoun S."/>
            <person name="Haridas S."/>
            <person name="Kuo A."/>
            <person name="Mondo S."/>
            <person name="Pangilinan J."/>
            <person name="Riley R."/>
            <person name="LaButti K."/>
            <person name="Andreopoulos B."/>
            <person name="Lipzen A."/>
            <person name="Chen C."/>
            <person name="Yan M."/>
            <person name="Daum C."/>
            <person name="Ng V."/>
            <person name="Clum A."/>
            <person name="Steindorff A."/>
            <person name="Ohm R.A."/>
            <person name="Martin F."/>
            <person name="Silar P."/>
            <person name="Natvig D.O."/>
            <person name="Lalanne C."/>
            <person name="Gautier V."/>
            <person name="Ament-Velasquez S.L."/>
            <person name="Kruys A."/>
            <person name="Hutchinson M.I."/>
            <person name="Powell A.J."/>
            <person name="Barry K."/>
            <person name="Miller A.N."/>
            <person name="Grigoriev I.V."/>
            <person name="Debuchy R."/>
            <person name="Gladieux P."/>
            <person name="Hiltunen Thoren M."/>
            <person name="Johannesson H."/>
        </authorList>
    </citation>
    <scope>NUCLEOTIDE SEQUENCE</scope>
    <source>
        <strain evidence="3">CBS 532.94</strain>
    </source>
</reference>
<feature type="region of interest" description="Disordered" evidence="1">
    <location>
        <begin position="39"/>
        <end position="98"/>
    </location>
</feature>
<feature type="chain" id="PRO_5042948596" evidence="2">
    <location>
        <begin position="25"/>
        <end position="124"/>
    </location>
</feature>
<evidence type="ECO:0000256" key="2">
    <source>
        <dbReference type="SAM" id="SignalP"/>
    </source>
</evidence>
<gene>
    <name evidence="3" type="ORF">C8A03DRAFT_38598</name>
</gene>
<name>A0AAN7C1M1_9PEZI</name>
<proteinExistence type="predicted"/>
<evidence type="ECO:0000256" key="1">
    <source>
        <dbReference type="SAM" id="MobiDB-lite"/>
    </source>
</evidence>
<protein>
    <submittedName>
        <fullName evidence="3">Uncharacterized protein</fullName>
    </submittedName>
</protein>
<reference evidence="3" key="2">
    <citation type="submission" date="2023-05" db="EMBL/GenBank/DDBJ databases">
        <authorList>
            <consortium name="Lawrence Berkeley National Laboratory"/>
            <person name="Steindorff A."/>
            <person name="Hensen N."/>
            <person name="Bonometti L."/>
            <person name="Westerberg I."/>
            <person name="Brannstrom I.O."/>
            <person name="Guillou S."/>
            <person name="Cros-Aarteil S."/>
            <person name="Calhoun S."/>
            <person name="Haridas S."/>
            <person name="Kuo A."/>
            <person name="Mondo S."/>
            <person name="Pangilinan J."/>
            <person name="Riley R."/>
            <person name="Labutti K."/>
            <person name="Andreopoulos B."/>
            <person name="Lipzen A."/>
            <person name="Chen C."/>
            <person name="Yanf M."/>
            <person name="Daum C."/>
            <person name="Ng V."/>
            <person name="Clum A."/>
            <person name="Ohm R."/>
            <person name="Martin F."/>
            <person name="Silar P."/>
            <person name="Natvig D."/>
            <person name="Lalanne C."/>
            <person name="Gautier V."/>
            <person name="Ament-Velasquez S.L."/>
            <person name="Kruys A."/>
            <person name="Hutchinson M.I."/>
            <person name="Powell A.J."/>
            <person name="Barry K."/>
            <person name="Miller A.N."/>
            <person name="Grigoriev I.V."/>
            <person name="Debuchy R."/>
            <person name="Gladieux P."/>
            <person name="Thoren M.H."/>
            <person name="Johannesson H."/>
        </authorList>
    </citation>
    <scope>NUCLEOTIDE SEQUENCE</scope>
    <source>
        <strain evidence="3">CBS 532.94</strain>
    </source>
</reference>
<feature type="signal peptide" evidence="2">
    <location>
        <begin position="1"/>
        <end position="24"/>
    </location>
</feature>
<evidence type="ECO:0000313" key="3">
    <source>
        <dbReference type="EMBL" id="KAK4233676.1"/>
    </source>
</evidence>
<dbReference type="EMBL" id="MU860500">
    <property type="protein sequence ID" value="KAK4233676.1"/>
    <property type="molecule type" value="Genomic_DNA"/>
</dbReference>
<dbReference type="Proteomes" id="UP001303760">
    <property type="component" value="Unassembled WGS sequence"/>
</dbReference>
<sequence>MRLVSLPIALFLAATASLTAFAAAEYPATTNDVTAAIHSHEHKTSPIPGVPMARDVPFIKPESGSGSESGSSSAAAGSEAKDDLHQRQELETRGKGTAISSVRIATGLEDWVMRGREGEREIGV</sequence>